<name>A0A418ZZZ1_9RHOB</name>
<protein>
    <submittedName>
        <fullName evidence="2">Uncharacterized protein</fullName>
    </submittedName>
</protein>
<proteinExistence type="predicted"/>
<accession>A0A418ZZZ1</accession>
<organism evidence="2 3">
    <name type="scientific">Paracoccus aestuarii</name>
    <dbReference type="NCBI Taxonomy" id="453842"/>
    <lineage>
        <taxon>Bacteria</taxon>
        <taxon>Pseudomonadati</taxon>
        <taxon>Pseudomonadota</taxon>
        <taxon>Alphaproteobacteria</taxon>
        <taxon>Rhodobacterales</taxon>
        <taxon>Paracoccaceae</taxon>
        <taxon>Paracoccus</taxon>
    </lineage>
</organism>
<sequence>MMLVVVLGLSAGTGPLPPPGFGHGPAAPAERLTEGTPALALALADRALALPQKDDGPDGAPGWAGRPSPEAVAQAMPRALPARLDAGLARRGDPRPRAPPALMMTA</sequence>
<keyword evidence="3" id="KW-1185">Reference proteome</keyword>
<comment type="caution">
    <text evidence="2">The sequence shown here is derived from an EMBL/GenBank/DDBJ whole genome shotgun (WGS) entry which is preliminary data.</text>
</comment>
<feature type="region of interest" description="Disordered" evidence="1">
    <location>
        <begin position="50"/>
        <end position="106"/>
    </location>
</feature>
<dbReference type="Proteomes" id="UP000285530">
    <property type="component" value="Unassembled WGS sequence"/>
</dbReference>
<evidence type="ECO:0000256" key="1">
    <source>
        <dbReference type="SAM" id="MobiDB-lite"/>
    </source>
</evidence>
<evidence type="ECO:0000313" key="3">
    <source>
        <dbReference type="Proteomes" id="UP000285530"/>
    </source>
</evidence>
<dbReference type="AlphaFoldDB" id="A0A418ZZZ1"/>
<reference evidence="2 3" key="1">
    <citation type="submission" date="2018-09" db="EMBL/GenBank/DDBJ databases">
        <title>Paracoccus onubensis nov. sp. a moderate halophilic bacterium isolated from Gruta de las Maravillas (Aracena, Spain).</title>
        <authorList>
            <person name="Jurado V."/>
            <person name="Gutierrez-Patricio S."/>
            <person name="Gonzalez-Pimentel J.L."/>
            <person name="Laiz L."/>
            <person name="Saiz-Jimenez C."/>
        </authorList>
    </citation>
    <scope>NUCLEOTIDE SEQUENCE [LARGE SCALE GENOMIC DNA]</scope>
    <source>
        <strain evidence="2 3">DSM 19484</strain>
    </source>
</reference>
<gene>
    <name evidence="2" type="ORF">D3P06_04515</name>
</gene>
<evidence type="ECO:0000313" key="2">
    <source>
        <dbReference type="EMBL" id="RJL06174.1"/>
    </source>
</evidence>
<dbReference type="EMBL" id="QZEV01000012">
    <property type="protein sequence ID" value="RJL06174.1"/>
    <property type="molecule type" value="Genomic_DNA"/>
</dbReference>